<dbReference type="InterPro" id="IPR001750">
    <property type="entry name" value="ND/Mrp_TM"/>
</dbReference>
<evidence type="ECO:0000256" key="4">
    <source>
        <dbReference type="ARBA" id="ARBA00012944"/>
    </source>
</evidence>
<dbReference type="STRING" id="7159.Q16WW7"/>
<evidence type="ECO:0000259" key="19">
    <source>
        <dbReference type="Pfam" id="PF00361"/>
    </source>
</evidence>
<dbReference type="AlphaFoldDB" id="Q16WW7"/>
<feature type="transmembrane region" description="Helical" evidence="18">
    <location>
        <begin position="37"/>
        <end position="56"/>
    </location>
</feature>
<evidence type="ECO:0000256" key="3">
    <source>
        <dbReference type="ARBA" id="ARBA00009025"/>
    </source>
</evidence>
<evidence type="ECO:0000256" key="12">
    <source>
        <dbReference type="ARBA" id="ARBA00023027"/>
    </source>
</evidence>
<keyword evidence="7" id="KW-0679">Respiratory chain</keyword>
<dbReference type="PANTHER" id="PTHR43507:SF20">
    <property type="entry name" value="NADH-UBIQUINONE OXIDOREDUCTASE CHAIN 4"/>
    <property type="match status" value="1"/>
</dbReference>
<keyword evidence="6" id="KW-0813">Transport</keyword>
<evidence type="ECO:0000256" key="8">
    <source>
        <dbReference type="ARBA" id="ARBA00022692"/>
    </source>
</evidence>
<protein>
    <recommendedName>
        <fullName evidence="5">NADH-ubiquinone oxidoreductase chain 4</fullName>
        <ecNumber evidence="4">7.1.1.2</ecNumber>
    </recommendedName>
    <alternativeName>
        <fullName evidence="16">NADH dehydrogenase subunit 4</fullName>
    </alternativeName>
</protein>
<dbReference type="GO" id="GO:0003954">
    <property type="term" value="F:NADH dehydrogenase activity"/>
    <property type="evidence" value="ECO:0007669"/>
    <property type="project" value="TreeGrafter"/>
</dbReference>
<comment type="subcellular location">
    <subcellularLocation>
        <location evidence="2">Mitochondrion membrane</location>
        <topology evidence="2">Multi-pass membrane protein</topology>
    </subcellularLocation>
</comment>
<dbReference type="VEuPathDB" id="VectorBase:AAEL018680"/>
<dbReference type="eggNOG" id="KOG4845">
    <property type="taxonomic scope" value="Eukaryota"/>
</dbReference>
<evidence type="ECO:0000256" key="9">
    <source>
        <dbReference type="ARBA" id="ARBA00022967"/>
    </source>
</evidence>
<evidence type="ECO:0000256" key="10">
    <source>
        <dbReference type="ARBA" id="ARBA00022982"/>
    </source>
</evidence>
<evidence type="ECO:0000256" key="14">
    <source>
        <dbReference type="ARBA" id="ARBA00023128"/>
    </source>
</evidence>
<comment type="similarity">
    <text evidence="3">Belongs to the complex I subunit 4 family.</text>
</comment>
<comment type="function">
    <text evidence="1">Core subunit of the mitochondrial membrane respiratory chain NADH dehydrogenase (Complex I) that is believed to belong to the minimal assembly required for catalysis. Complex I functions in the transfer of electrons from NADH to the respiratory chain. The immediate electron acceptor for the enzyme is believed to be ubiquinone.</text>
</comment>
<dbReference type="Pfam" id="PF00361">
    <property type="entry name" value="Proton_antipo_M"/>
    <property type="match status" value="1"/>
</dbReference>
<evidence type="ECO:0000313" key="21">
    <source>
        <dbReference type="Proteomes" id="UP000682892"/>
    </source>
</evidence>
<comment type="catalytic activity">
    <reaction evidence="17">
        <text>a ubiquinone + NADH + 5 H(+)(in) = a ubiquinol + NAD(+) + 4 H(+)(out)</text>
        <dbReference type="Rhea" id="RHEA:29091"/>
        <dbReference type="Rhea" id="RHEA-COMP:9565"/>
        <dbReference type="Rhea" id="RHEA-COMP:9566"/>
        <dbReference type="ChEBI" id="CHEBI:15378"/>
        <dbReference type="ChEBI" id="CHEBI:16389"/>
        <dbReference type="ChEBI" id="CHEBI:17976"/>
        <dbReference type="ChEBI" id="CHEBI:57540"/>
        <dbReference type="ChEBI" id="CHEBI:57945"/>
        <dbReference type="EC" id="7.1.1.2"/>
    </reaction>
</comment>
<evidence type="ECO:0000256" key="11">
    <source>
        <dbReference type="ARBA" id="ARBA00022989"/>
    </source>
</evidence>
<keyword evidence="8 18" id="KW-0812">Transmembrane</keyword>
<keyword evidence="14" id="KW-0496">Mitochondrion</keyword>
<name>Q16WW7_AEDAE</name>
<evidence type="ECO:0000256" key="1">
    <source>
        <dbReference type="ARBA" id="ARBA00003257"/>
    </source>
</evidence>
<sequence>QIDLKALIDYSSVAHIGIVLRGLITITYWGLNGSYTLIIAHGLCFSGLFCLANISYERIGRRSLLITRGILNLMPSLSL</sequence>
<dbReference type="PANTHER" id="PTHR43507">
    <property type="entry name" value="NADH-UBIQUINONE OXIDOREDUCTASE CHAIN 4"/>
    <property type="match status" value="1"/>
</dbReference>
<reference evidence="20" key="3">
    <citation type="submission" date="2012-09" db="EMBL/GenBank/DDBJ databases">
        <authorList>
            <consortium name="VectorBase"/>
        </authorList>
    </citation>
    <scope>NUCLEOTIDE SEQUENCE</scope>
    <source>
        <strain evidence="20">Liverpool</strain>
    </source>
</reference>
<evidence type="ECO:0000256" key="5">
    <source>
        <dbReference type="ARBA" id="ARBA00021006"/>
    </source>
</evidence>
<organism evidence="20 21">
    <name type="scientific">Aedes aegypti</name>
    <name type="common">Yellowfever mosquito</name>
    <name type="synonym">Culex aegypti</name>
    <dbReference type="NCBI Taxonomy" id="7159"/>
    <lineage>
        <taxon>Eukaryota</taxon>
        <taxon>Metazoa</taxon>
        <taxon>Ecdysozoa</taxon>
        <taxon>Arthropoda</taxon>
        <taxon>Hexapoda</taxon>
        <taxon>Insecta</taxon>
        <taxon>Pterygota</taxon>
        <taxon>Neoptera</taxon>
        <taxon>Endopterygota</taxon>
        <taxon>Diptera</taxon>
        <taxon>Nematocera</taxon>
        <taxon>Culicoidea</taxon>
        <taxon>Culicidae</taxon>
        <taxon>Culicinae</taxon>
        <taxon>Aedini</taxon>
        <taxon>Aedes</taxon>
        <taxon>Stegomyia</taxon>
    </lineage>
</organism>
<keyword evidence="9" id="KW-1278">Translocase</keyword>
<dbReference type="GO" id="GO:0042773">
    <property type="term" value="P:ATP synthesis coupled electron transport"/>
    <property type="evidence" value="ECO:0007669"/>
    <property type="project" value="InterPro"/>
</dbReference>
<dbReference type="OMA" id="LITITYW"/>
<keyword evidence="13" id="KW-0830">Ubiquinone</keyword>
<evidence type="ECO:0000256" key="13">
    <source>
        <dbReference type="ARBA" id="ARBA00023075"/>
    </source>
</evidence>
<dbReference type="EMBL" id="CH477553">
    <property type="protein sequence ID" value="EAT39080.1"/>
    <property type="molecule type" value="Genomic_DNA"/>
</dbReference>
<reference evidence="20" key="1">
    <citation type="submission" date="2005-10" db="EMBL/GenBank/DDBJ databases">
        <authorList>
            <person name="Loftus B.J."/>
            <person name="Nene V.M."/>
            <person name="Hannick L.I."/>
            <person name="Bidwell S."/>
            <person name="Haas B."/>
            <person name="Amedeo P."/>
            <person name="Orvis J."/>
            <person name="Wortman J.R."/>
            <person name="White O.R."/>
            <person name="Salzberg S."/>
            <person name="Shumway M."/>
            <person name="Koo H."/>
            <person name="Zhao Y."/>
            <person name="Holmes M."/>
            <person name="Miller J."/>
            <person name="Schatz M."/>
            <person name="Pop M."/>
            <person name="Pai G."/>
            <person name="Utterback T."/>
            <person name="Rogers Y.-H."/>
            <person name="Kravitz S."/>
            <person name="Fraser C.M."/>
        </authorList>
    </citation>
    <scope>NUCLEOTIDE SEQUENCE</scope>
    <source>
        <strain evidence="20">Liverpool</strain>
    </source>
</reference>
<proteinExistence type="inferred from homology"/>
<keyword evidence="15 18" id="KW-0472">Membrane</keyword>
<keyword evidence="10" id="KW-0249">Electron transport</keyword>
<gene>
    <name evidence="20" type="primary">NU4M_AEDAE</name>
    <name evidence="20" type="ORF">AaeL_AAEL009076</name>
</gene>
<dbReference type="GO" id="GO:0008137">
    <property type="term" value="F:NADH dehydrogenase (ubiquinone) activity"/>
    <property type="evidence" value="ECO:0007669"/>
    <property type="project" value="UniProtKB-EC"/>
</dbReference>
<dbReference type="GO" id="GO:0015990">
    <property type="term" value="P:electron transport coupled proton transport"/>
    <property type="evidence" value="ECO:0007669"/>
    <property type="project" value="TreeGrafter"/>
</dbReference>
<reference evidence="20" key="2">
    <citation type="journal article" date="2007" name="Science">
        <title>Genome sequence of Aedes aegypti, a major arbovirus vector.</title>
        <authorList>
            <person name="Nene V."/>
            <person name="Wortman J.R."/>
            <person name="Lawson D."/>
            <person name="Haas B."/>
            <person name="Kodira C."/>
            <person name="Tu Z.J."/>
            <person name="Loftus B."/>
            <person name="Xi Z."/>
            <person name="Megy K."/>
            <person name="Grabherr M."/>
            <person name="Ren Q."/>
            <person name="Zdobnov E.M."/>
            <person name="Lobo N.F."/>
            <person name="Campbell K.S."/>
            <person name="Brown S.E."/>
            <person name="Bonaldo M.F."/>
            <person name="Zhu J."/>
            <person name="Sinkins S.P."/>
            <person name="Hogenkamp D.G."/>
            <person name="Amedeo P."/>
            <person name="Arensburger P."/>
            <person name="Atkinson P.W."/>
            <person name="Bidwell S."/>
            <person name="Biedler J."/>
            <person name="Birney E."/>
            <person name="Bruggner R.V."/>
            <person name="Costas J."/>
            <person name="Coy M.R."/>
            <person name="Crabtree J."/>
            <person name="Crawford M."/>
            <person name="Debruyn B."/>
            <person name="Decaprio D."/>
            <person name="Eiglmeier K."/>
            <person name="Eisenstadt E."/>
            <person name="El-Dorry H."/>
            <person name="Gelbart W.M."/>
            <person name="Gomes S.L."/>
            <person name="Hammond M."/>
            <person name="Hannick L.I."/>
            <person name="Hogan J.R."/>
            <person name="Holmes M.H."/>
            <person name="Jaffe D."/>
            <person name="Johnston J.S."/>
            <person name="Kennedy R.C."/>
            <person name="Koo H."/>
            <person name="Kravitz S."/>
            <person name="Kriventseva E.V."/>
            <person name="Kulp D."/>
            <person name="Labutti K."/>
            <person name="Lee E."/>
            <person name="Li S."/>
            <person name="Lovin D.D."/>
            <person name="Mao C."/>
            <person name="Mauceli E."/>
            <person name="Menck C.F."/>
            <person name="Miller J.R."/>
            <person name="Montgomery P."/>
            <person name="Mori A."/>
            <person name="Nascimento A.L."/>
            <person name="Naveira H.F."/>
            <person name="Nusbaum C."/>
            <person name="O'leary S."/>
            <person name="Orvis J."/>
            <person name="Pertea M."/>
            <person name="Quesneville H."/>
            <person name="Reidenbach K.R."/>
            <person name="Rogers Y.H."/>
            <person name="Roth C.W."/>
            <person name="Schneider J.R."/>
            <person name="Schatz M."/>
            <person name="Shumway M."/>
            <person name="Stanke M."/>
            <person name="Stinson E.O."/>
            <person name="Tubio J.M."/>
            <person name="Vanzee J.P."/>
            <person name="Verjovski-Almeida S."/>
            <person name="Werner D."/>
            <person name="White O."/>
            <person name="Wyder S."/>
            <person name="Zeng Q."/>
            <person name="Zhao Q."/>
            <person name="Zhao Y."/>
            <person name="Hill C.A."/>
            <person name="Raikhel A.S."/>
            <person name="Soares M.B."/>
            <person name="Knudson D.L."/>
            <person name="Lee N.H."/>
            <person name="Galagan J."/>
            <person name="Salzberg S.L."/>
            <person name="Paulsen I.T."/>
            <person name="Dimopoulos G."/>
            <person name="Collins F.H."/>
            <person name="Birren B."/>
            <person name="Fraser-Liggett C.M."/>
            <person name="Severson D.W."/>
        </authorList>
    </citation>
    <scope>NUCLEOTIDE SEQUENCE [LARGE SCALE GENOMIC DNA]</scope>
    <source>
        <strain evidence="20">Liverpool</strain>
    </source>
</reference>
<keyword evidence="11 18" id="KW-1133">Transmembrane helix</keyword>
<feature type="transmembrane region" description="Helical" evidence="18">
    <location>
        <begin position="12"/>
        <end position="31"/>
    </location>
</feature>
<evidence type="ECO:0000256" key="7">
    <source>
        <dbReference type="ARBA" id="ARBA00022660"/>
    </source>
</evidence>
<dbReference type="HOGENOM" id="CLU_155637_0_0_1"/>
<dbReference type="EC" id="7.1.1.2" evidence="4"/>
<dbReference type="GO" id="GO:0048039">
    <property type="term" value="F:ubiquinone binding"/>
    <property type="evidence" value="ECO:0007669"/>
    <property type="project" value="TreeGrafter"/>
</dbReference>
<evidence type="ECO:0000256" key="2">
    <source>
        <dbReference type="ARBA" id="ARBA00004225"/>
    </source>
</evidence>
<evidence type="ECO:0000256" key="18">
    <source>
        <dbReference type="SAM" id="Phobius"/>
    </source>
</evidence>
<dbReference type="PaxDb" id="7159-AAEL009076-PA"/>
<evidence type="ECO:0000256" key="6">
    <source>
        <dbReference type="ARBA" id="ARBA00022448"/>
    </source>
</evidence>
<evidence type="ECO:0000313" key="20">
    <source>
        <dbReference type="EMBL" id="EAT39080.1"/>
    </source>
</evidence>
<dbReference type="InterPro" id="IPR003918">
    <property type="entry name" value="NADH_UbQ_OxRdtase"/>
</dbReference>
<evidence type="ECO:0000256" key="16">
    <source>
        <dbReference type="ARBA" id="ARBA00031025"/>
    </source>
</evidence>
<evidence type="ECO:0000256" key="15">
    <source>
        <dbReference type="ARBA" id="ARBA00023136"/>
    </source>
</evidence>
<dbReference type="Proteomes" id="UP000682892">
    <property type="component" value="Unassembled WGS sequence"/>
</dbReference>
<evidence type="ECO:0000256" key="17">
    <source>
        <dbReference type="ARBA" id="ARBA00049551"/>
    </source>
</evidence>
<accession>Q16WW7</accession>
<keyword evidence="12" id="KW-0520">NAD</keyword>
<feature type="non-terminal residue" evidence="20">
    <location>
        <position position="1"/>
    </location>
</feature>
<dbReference type="GO" id="GO:0031966">
    <property type="term" value="C:mitochondrial membrane"/>
    <property type="evidence" value="ECO:0007669"/>
    <property type="project" value="UniProtKB-SubCell"/>
</dbReference>
<feature type="domain" description="NADH:quinone oxidoreductase/Mrp antiporter transmembrane" evidence="19">
    <location>
        <begin position="1"/>
        <end position="79"/>
    </location>
</feature>